<dbReference type="Gene3D" id="1.10.10.10">
    <property type="entry name" value="Winged helix-like DNA-binding domain superfamily/Winged helix DNA-binding domain"/>
    <property type="match status" value="1"/>
</dbReference>
<dbReference type="EMBL" id="FN430330">
    <property type="protein sequence ID" value="CAZ84604.1"/>
    <property type="molecule type" value="Genomic_DNA"/>
</dbReference>
<proteinExistence type="predicted"/>
<accession>D5GJB1</accession>
<dbReference type="GeneID" id="9185972"/>
<dbReference type="STRING" id="656061.D5GJB1"/>
<reference evidence="1 2" key="1">
    <citation type="journal article" date="2010" name="Nature">
        <title>Perigord black truffle genome uncovers evolutionary origins and mechanisms of symbiosis.</title>
        <authorList>
            <person name="Martin F."/>
            <person name="Kohler A."/>
            <person name="Murat C."/>
            <person name="Balestrini R."/>
            <person name="Coutinho P.M."/>
            <person name="Jaillon O."/>
            <person name="Montanini B."/>
            <person name="Morin E."/>
            <person name="Noel B."/>
            <person name="Percudani R."/>
            <person name="Porcel B."/>
            <person name="Rubini A."/>
            <person name="Amicucci A."/>
            <person name="Amselem J."/>
            <person name="Anthouard V."/>
            <person name="Arcioni S."/>
            <person name="Artiguenave F."/>
            <person name="Aury J.M."/>
            <person name="Ballario P."/>
            <person name="Bolchi A."/>
            <person name="Brenna A."/>
            <person name="Brun A."/>
            <person name="Buee M."/>
            <person name="Cantarel B."/>
            <person name="Chevalier G."/>
            <person name="Couloux A."/>
            <person name="Da Silva C."/>
            <person name="Denoeud F."/>
            <person name="Duplessis S."/>
            <person name="Ghignone S."/>
            <person name="Hilselberger B."/>
            <person name="Iotti M."/>
            <person name="Marcais B."/>
            <person name="Mello A."/>
            <person name="Miranda M."/>
            <person name="Pacioni G."/>
            <person name="Quesneville H."/>
            <person name="Riccioni C."/>
            <person name="Ruotolo R."/>
            <person name="Splivallo R."/>
            <person name="Stocchi V."/>
            <person name="Tisserant E."/>
            <person name="Viscomi A.R."/>
            <person name="Zambonelli A."/>
            <person name="Zampieri E."/>
            <person name="Henrissat B."/>
            <person name="Lebrun M.H."/>
            <person name="Paolocci F."/>
            <person name="Bonfante P."/>
            <person name="Ottonello S."/>
            <person name="Wincker P."/>
        </authorList>
    </citation>
    <scope>NUCLEOTIDE SEQUENCE [LARGE SCALE GENOMIC DNA]</scope>
    <source>
        <strain evidence="1 2">Mel28</strain>
    </source>
</reference>
<dbReference type="InParanoid" id="D5GJB1"/>
<dbReference type="AlphaFoldDB" id="D5GJB1"/>
<organism evidence="1 2">
    <name type="scientific">Tuber melanosporum (strain Mel28)</name>
    <name type="common">Perigord black truffle</name>
    <dbReference type="NCBI Taxonomy" id="656061"/>
    <lineage>
        <taxon>Eukaryota</taxon>
        <taxon>Fungi</taxon>
        <taxon>Dikarya</taxon>
        <taxon>Ascomycota</taxon>
        <taxon>Pezizomycotina</taxon>
        <taxon>Pezizomycetes</taxon>
        <taxon>Pezizales</taxon>
        <taxon>Tuberaceae</taxon>
        <taxon>Tuber</taxon>
    </lineage>
</organism>
<dbReference type="RefSeq" id="XP_002840413.1">
    <property type="nucleotide sequence ID" value="XM_002840367.1"/>
</dbReference>
<dbReference type="KEGG" id="tml:GSTUM_00008919001"/>
<dbReference type="HOGENOM" id="CLU_2943507_0_0_1"/>
<name>D5GJB1_TUBMM</name>
<sequence>MPSSPTRPFRTSSIRTFKPTVSSLLLSSKALADLEEKGVIKKVVGHSKLSIYTRAVAAAE</sequence>
<evidence type="ECO:0000313" key="2">
    <source>
        <dbReference type="Proteomes" id="UP000006911"/>
    </source>
</evidence>
<protein>
    <submittedName>
        <fullName evidence="1">(Perigord truffle) hypothetical protein</fullName>
    </submittedName>
</protein>
<keyword evidence="2" id="KW-1185">Reference proteome</keyword>
<dbReference type="Proteomes" id="UP000006911">
    <property type="component" value="Unassembled WGS sequence"/>
</dbReference>
<evidence type="ECO:0000313" key="1">
    <source>
        <dbReference type="EMBL" id="CAZ84604.1"/>
    </source>
</evidence>
<gene>
    <name evidence="1" type="ORF">GSTUM_00008919001</name>
</gene>
<dbReference type="InterPro" id="IPR036388">
    <property type="entry name" value="WH-like_DNA-bd_sf"/>
</dbReference>